<reference evidence="2" key="1">
    <citation type="journal article" date="2019" name="Int. J. Syst. Evol. Microbiol.">
        <title>The Global Catalogue of Microorganisms (GCM) 10K type strain sequencing project: providing services to taxonomists for standard genome sequencing and annotation.</title>
        <authorList>
            <consortium name="The Broad Institute Genomics Platform"/>
            <consortium name="The Broad Institute Genome Sequencing Center for Infectious Disease"/>
            <person name="Wu L."/>
            <person name="Ma J."/>
        </authorList>
    </citation>
    <scope>NUCLEOTIDE SEQUENCE [LARGE SCALE GENOMIC DNA]</scope>
    <source>
        <strain evidence="2">JCM 17217</strain>
    </source>
</reference>
<dbReference type="EMBL" id="BAABDI010000007">
    <property type="protein sequence ID" value="GAA3970155.1"/>
    <property type="molecule type" value="Genomic_DNA"/>
</dbReference>
<dbReference type="Proteomes" id="UP001501556">
    <property type="component" value="Unassembled WGS sequence"/>
</dbReference>
<gene>
    <name evidence="1" type="ORF">GCM10022407_15050</name>
</gene>
<sequence length="103" mass="10880">MVAAGIASQGAFLEHQIAKIERHAFFAQYPIDDGKGGIGQIYAGLKRGLVTAQTIGFLLHQLPGFLAQHEVQAGHVEGSGHIAVRAWGKGLGGQRPGQGQQQQ</sequence>
<keyword evidence="2" id="KW-1185">Reference proteome</keyword>
<protein>
    <submittedName>
        <fullName evidence="1">Uncharacterized protein</fullName>
    </submittedName>
</protein>
<evidence type="ECO:0000313" key="1">
    <source>
        <dbReference type="EMBL" id="GAA3970155.1"/>
    </source>
</evidence>
<accession>A0ABP7PRU5</accession>
<proteinExistence type="predicted"/>
<organism evidence="1 2">
    <name type="scientific">Hymenobacter antarcticus</name>
    <dbReference type="NCBI Taxonomy" id="486270"/>
    <lineage>
        <taxon>Bacteria</taxon>
        <taxon>Pseudomonadati</taxon>
        <taxon>Bacteroidota</taxon>
        <taxon>Cytophagia</taxon>
        <taxon>Cytophagales</taxon>
        <taxon>Hymenobacteraceae</taxon>
        <taxon>Hymenobacter</taxon>
    </lineage>
</organism>
<comment type="caution">
    <text evidence="1">The sequence shown here is derived from an EMBL/GenBank/DDBJ whole genome shotgun (WGS) entry which is preliminary data.</text>
</comment>
<evidence type="ECO:0000313" key="2">
    <source>
        <dbReference type="Proteomes" id="UP001501556"/>
    </source>
</evidence>
<name>A0ABP7PRU5_9BACT</name>